<accession>A0A0M6W9L5</accession>
<reference evidence="8" key="1">
    <citation type="journal article" date="2015" name="Front. Microbiol.">
        <title>The vaginal isolate Lactobacillus paracasei LPC-S01 (DSM 26760) is suitable for oral administration.</title>
        <authorList>
            <person name="Balzaretti S."/>
            <person name="Taverniti V."/>
            <person name="Rondini G."/>
            <person name="Marcolegio G."/>
            <person name="Minuzzo M."/>
            <person name="Remagni M.C."/>
            <person name="Fiore W."/>
            <person name="Arioli S."/>
            <person name="Guglielmetti S."/>
        </authorList>
    </citation>
    <scope>NUCLEOTIDE SEQUENCE</scope>
    <source>
        <strain evidence="8">LPC-S01</strain>
    </source>
</reference>
<dbReference type="InterPro" id="IPR010045">
    <property type="entry name" value="DeoB"/>
</dbReference>
<dbReference type="PANTHER" id="PTHR21110:SF0">
    <property type="entry name" value="PHOSPHOPENTOMUTASE"/>
    <property type="match status" value="1"/>
</dbReference>
<dbReference type="PIRSF" id="PIRSF001491">
    <property type="entry name" value="Ppentomutase"/>
    <property type="match status" value="1"/>
</dbReference>
<dbReference type="GO" id="GO:0008973">
    <property type="term" value="F:phosphopentomutase activity"/>
    <property type="evidence" value="ECO:0007669"/>
    <property type="project" value="UniProtKB-UniRule"/>
</dbReference>
<dbReference type="InterPro" id="IPR017850">
    <property type="entry name" value="Alkaline_phosphatase_core_sf"/>
</dbReference>
<reference evidence="9 10" key="2">
    <citation type="submission" date="2020-03" db="EMBL/GenBank/DDBJ databases">
        <title>Complete genome sequence of Lactobacillus paracasei strain NFFJ04, isolated from animal feed.</title>
        <authorList>
            <person name="Jung J.Y."/>
        </authorList>
    </citation>
    <scope>NUCLEOTIDE SEQUENCE [LARGE SCALE GENOMIC DNA]</scope>
    <source>
        <strain evidence="9 10">NFFJ04</strain>
    </source>
</reference>
<feature type="binding site" evidence="5">
    <location>
        <position position="13"/>
    </location>
    <ligand>
        <name>Mn(2+)</name>
        <dbReference type="ChEBI" id="CHEBI:29035"/>
        <label>1</label>
    </ligand>
</feature>
<comment type="cofactor">
    <cofactor evidence="5">
        <name>Mn(2+)</name>
        <dbReference type="ChEBI" id="CHEBI:29035"/>
    </cofactor>
    <text evidence="5">Binds 2 manganese ions.</text>
</comment>
<dbReference type="SUPFAM" id="SSF143856">
    <property type="entry name" value="DeoB insert domain-like"/>
    <property type="match status" value="1"/>
</dbReference>
<evidence type="ECO:0000256" key="4">
    <source>
        <dbReference type="ARBA" id="ARBA00023235"/>
    </source>
</evidence>
<comment type="catalytic activity">
    <reaction evidence="5">
        <text>alpha-D-ribose 1-phosphate = D-ribose 5-phosphate</text>
        <dbReference type="Rhea" id="RHEA:18793"/>
        <dbReference type="ChEBI" id="CHEBI:57720"/>
        <dbReference type="ChEBI" id="CHEBI:78346"/>
        <dbReference type="EC" id="5.4.2.7"/>
    </reaction>
</comment>
<evidence type="ECO:0000313" key="10">
    <source>
        <dbReference type="Proteomes" id="UP000593972"/>
    </source>
</evidence>
<feature type="binding site" evidence="5">
    <location>
        <position position="344"/>
    </location>
    <ligand>
        <name>Mn(2+)</name>
        <dbReference type="ChEBI" id="CHEBI:29035"/>
        <label>2</label>
    </ligand>
</feature>
<dbReference type="PANTHER" id="PTHR21110">
    <property type="entry name" value="PHOSPHOPENTOMUTASE"/>
    <property type="match status" value="1"/>
</dbReference>
<evidence type="ECO:0000256" key="3">
    <source>
        <dbReference type="ARBA" id="ARBA00023211"/>
    </source>
</evidence>
<feature type="binding site" evidence="5">
    <location>
        <position position="291"/>
    </location>
    <ligand>
        <name>Mn(2+)</name>
        <dbReference type="ChEBI" id="CHEBI:29035"/>
        <label>2</label>
    </ligand>
</feature>
<feature type="domain" description="Metalloenzyme" evidence="7">
    <location>
        <begin position="5"/>
        <end position="383"/>
    </location>
</feature>
<dbReference type="Gene3D" id="3.40.720.10">
    <property type="entry name" value="Alkaline Phosphatase, subunit A"/>
    <property type="match status" value="1"/>
</dbReference>
<organism evidence="8">
    <name type="scientific">Lacticaseibacillus paracasei</name>
    <name type="common">Lactobacillus paracasei</name>
    <dbReference type="NCBI Taxonomy" id="1597"/>
    <lineage>
        <taxon>Bacteria</taxon>
        <taxon>Bacillati</taxon>
        <taxon>Bacillota</taxon>
        <taxon>Bacilli</taxon>
        <taxon>Lactobacillales</taxon>
        <taxon>Lactobacillaceae</taxon>
        <taxon>Lacticaseibacillus</taxon>
    </lineage>
</organism>
<dbReference type="InterPro" id="IPR024052">
    <property type="entry name" value="Phosphopentomutase_DeoB_cap_sf"/>
</dbReference>
<dbReference type="Gene3D" id="3.30.70.1250">
    <property type="entry name" value="Phosphopentomutase"/>
    <property type="match status" value="1"/>
</dbReference>
<dbReference type="CDD" id="cd16009">
    <property type="entry name" value="PPM"/>
    <property type="match status" value="1"/>
</dbReference>
<dbReference type="NCBIfam" id="NF003766">
    <property type="entry name" value="PRK05362.1"/>
    <property type="match status" value="1"/>
</dbReference>
<name>A0A0M6W9L5_LACPA</name>
<proteinExistence type="inferred from homology"/>
<evidence type="ECO:0000256" key="2">
    <source>
        <dbReference type="ARBA" id="ARBA00022723"/>
    </source>
</evidence>
<evidence type="ECO:0000259" key="7">
    <source>
        <dbReference type="Pfam" id="PF01676"/>
    </source>
</evidence>
<keyword evidence="4 5" id="KW-0413">Isomerase</keyword>
<evidence type="ECO:0000313" key="9">
    <source>
        <dbReference type="EMBL" id="QOP56216.1"/>
    </source>
</evidence>
<comment type="similarity">
    <text evidence="1 5">Belongs to the phosphopentomutase family.</text>
</comment>
<evidence type="ECO:0000256" key="6">
    <source>
        <dbReference type="NCBIfam" id="TIGR01696"/>
    </source>
</evidence>
<evidence type="ECO:0000313" key="8">
    <source>
        <dbReference type="EMBL" id="CRL16830.1"/>
    </source>
</evidence>
<dbReference type="Proteomes" id="UP000593972">
    <property type="component" value="Chromosome"/>
</dbReference>
<sequence length="396" mass="43896">MEKFKRIITIVLDSVGIGEAPDAEMFGDEGADTLGHLCAYWENNLAVPNLSQLGLGRINRPEPLVGMTSSSQLPSFVGKMQEISAGKDSMDGHWEMMGVAVRTPLNMFPDGFPQLLISKIEKFSNRKVILNRAYSGTQAIYDYGEQQLAEGSLIVYTSGDSVLQIAANEAVVPVDELYRICRFVRITVDSSQWHIGRIIARPFVGQTSTNFQRTSNRRDYSMSPLRKTVLDQLVEHNVNVYGIGKINDIFSCRGISEQIHTMNNDDAVNQILHVMEHTSTGFVFANLVDFDSNYGHRRDPEGYGNELVRVDQRLGEVLACLQSSDLLIITADHGNDPTFRGHDHTREYVPLIVYAACLSGGNLGIRPTFSDLGATILENFDIKAETGGQSFLGELK</sequence>
<feature type="binding site" evidence="5">
    <location>
        <position position="333"/>
    </location>
    <ligand>
        <name>Mn(2+)</name>
        <dbReference type="ChEBI" id="CHEBI:29035"/>
        <label>1</label>
    </ligand>
</feature>
<dbReference type="EMBL" id="CP050500">
    <property type="protein sequence ID" value="QOP56216.1"/>
    <property type="molecule type" value="Genomic_DNA"/>
</dbReference>
<dbReference type="Pfam" id="PF01676">
    <property type="entry name" value="Metalloenzyme"/>
    <property type="match status" value="1"/>
</dbReference>
<keyword evidence="3 5" id="KW-0464">Manganese</keyword>
<dbReference type="GO" id="GO:0006015">
    <property type="term" value="P:5-phosphoribose 1-diphosphate biosynthetic process"/>
    <property type="evidence" value="ECO:0007669"/>
    <property type="project" value="UniProtKB-UniPathway"/>
</dbReference>
<dbReference type="EC" id="5.4.2.7" evidence="5 6"/>
<dbReference type="GO" id="GO:0000287">
    <property type="term" value="F:magnesium ion binding"/>
    <property type="evidence" value="ECO:0007669"/>
    <property type="project" value="UniProtKB-UniRule"/>
</dbReference>
<comment type="catalytic activity">
    <reaction evidence="5">
        <text>2-deoxy-alpha-D-ribose 1-phosphate = 2-deoxy-D-ribose 5-phosphate</text>
        <dbReference type="Rhea" id="RHEA:27658"/>
        <dbReference type="ChEBI" id="CHEBI:57259"/>
        <dbReference type="ChEBI" id="CHEBI:62877"/>
        <dbReference type="EC" id="5.4.2.7"/>
    </reaction>
</comment>
<protein>
    <recommendedName>
        <fullName evidence="5 6">Phosphopentomutase</fullName>
        <ecNumber evidence="5 6">5.4.2.7</ecNumber>
    </recommendedName>
    <alternativeName>
        <fullName evidence="5">Phosphodeoxyribomutase</fullName>
    </alternativeName>
</protein>
<dbReference type="GO" id="GO:0030145">
    <property type="term" value="F:manganese ion binding"/>
    <property type="evidence" value="ECO:0007669"/>
    <property type="project" value="UniProtKB-UniRule"/>
</dbReference>
<comment type="pathway">
    <text evidence="5">Carbohydrate degradation; 2-deoxy-D-ribose 1-phosphate degradation; D-glyceraldehyde 3-phosphate and acetaldehyde from 2-deoxy-alpha-D-ribose 1-phosphate: step 1/2.</text>
</comment>
<feature type="binding site" evidence="5">
    <location>
        <position position="332"/>
    </location>
    <ligand>
        <name>Mn(2+)</name>
        <dbReference type="ChEBI" id="CHEBI:29035"/>
        <label>1</label>
    </ligand>
</feature>
<dbReference type="RefSeq" id="WP_003591665.1">
    <property type="nucleotide sequence ID" value="NZ_AFYP01000034.1"/>
</dbReference>
<evidence type="ECO:0000256" key="1">
    <source>
        <dbReference type="ARBA" id="ARBA00010373"/>
    </source>
</evidence>
<dbReference type="GO" id="GO:0005829">
    <property type="term" value="C:cytosol"/>
    <property type="evidence" value="ECO:0007669"/>
    <property type="project" value="TreeGrafter"/>
</dbReference>
<comment type="subcellular location">
    <subcellularLocation>
        <location evidence="5">Cytoplasm</location>
    </subcellularLocation>
</comment>
<keyword evidence="2 5" id="KW-0479">Metal-binding</keyword>
<evidence type="ECO:0000256" key="5">
    <source>
        <dbReference type="HAMAP-Rule" id="MF_00740"/>
    </source>
</evidence>
<dbReference type="UniPathway" id="UPA00087">
    <property type="reaction ID" value="UER00173"/>
</dbReference>
<dbReference type="SUPFAM" id="SSF53649">
    <property type="entry name" value="Alkaline phosphatase-like"/>
    <property type="match status" value="1"/>
</dbReference>
<dbReference type="NCBIfam" id="TIGR01696">
    <property type="entry name" value="deoB"/>
    <property type="match status" value="1"/>
</dbReference>
<comment type="function">
    <text evidence="5">Isomerase that catalyzes the conversion of deoxy-ribose 1-phosphate (dRib-1-P) and ribose 1-phosphate (Rib-1-P) to deoxy-ribose 5-phosphate (dRib-5-P) and ribose 5-phosphate (Rib-5-P), respectively.</text>
</comment>
<dbReference type="GO" id="GO:0006018">
    <property type="term" value="P:2-deoxyribose 1-phosphate catabolic process"/>
    <property type="evidence" value="ECO:0007669"/>
    <property type="project" value="UniProtKB-UniRule"/>
</dbReference>
<dbReference type="EMBL" id="LN846899">
    <property type="protein sequence ID" value="CRL16830.1"/>
    <property type="molecule type" value="Genomic_DNA"/>
</dbReference>
<keyword evidence="5" id="KW-0963">Cytoplasm</keyword>
<dbReference type="GO" id="GO:0043094">
    <property type="term" value="P:metabolic compound salvage"/>
    <property type="evidence" value="ECO:0007669"/>
    <property type="project" value="UniProtKB-UniRule"/>
</dbReference>
<dbReference type="GO" id="GO:0009117">
    <property type="term" value="P:nucleotide metabolic process"/>
    <property type="evidence" value="ECO:0007669"/>
    <property type="project" value="UniProtKB-UniRule"/>
</dbReference>
<gene>
    <name evidence="5" type="primary">deoB</name>
    <name evidence="9" type="ORF">HCJ88_10745</name>
</gene>
<dbReference type="InterPro" id="IPR006124">
    <property type="entry name" value="Metalloenzyme"/>
</dbReference>
<dbReference type="HAMAP" id="MF_00740">
    <property type="entry name" value="Phosphopentomut"/>
    <property type="match status" value="1"/>
</dbReference>
<feature type="binding site" evidence="5">
    <location>
        <position position="296"/>
    </location>
    <ligand>
        <name>Mn(2+)</name>
        <dbReference type="ChEBI" id="CHEBI:29035"/>
        <label>2</label>
    </ligand>
</feature>
<dbReference type="AlphaFoldDB" id="A0A0M6W9L5"/>